<keyword evidence="4" id="KW-1185">Reference proteome</keyword>
<keyword evidence="2" id="KW-0812">Transmembrane</keyword>
<keyword evidence="2" id="KW-1133">Transmembrane helix</keyword>
<gene>
    <name evidence="3" type="ORF">ATI61_104525</name>
</gene>
<evidence type="ECO:0000256" key="1">
    <source>
        <dbReference type="SAM" id="MobiDB-lite"/>
    </source>
</evidence>
<feature type="compositionally biased region" description="Pro residues" evidence="1">
    <location>
        <begin position="179"/>
        <end position="195"/>
    </location>
</feature>
<evidence type="ECO:0000313" key="3">
    <source>
        <dbReference type="EMBL" id="REG33234.1"/>
    </source>
</evidence>
<evidence type="ECO:0000313" key="4">
    <source>
        <dbReference type="Proteomes" id="UP000256345"/>
    </source>
</evidence>
<sequence>MGATWGESDTIVFLSLLATLVVLGQAPATSEAPLTVLIAPPEAAGVPSHIVSFAQEHVYEQLKTQGLQVVRASELSQRLPPAQRKTVLGCNRLEAACRITLGEAAQADVVMIAELVQFLSGYRVGLKAYATRDGEQLSEHYVPGVREDQLLDALTQASDKVVPPVRRALRPTSLDPIVEAPPQPTLPKPVQPVPVKPEVTASRSGAPGWAWLPAAGGAVLLGVGTAFFVQAGNDYKALQLRQFTDPKDGERLRDSGTRAQWLSRGSFAVGAAGVVTTGLIYLLSGKDEGKASLVRPTASVGNGGGMVGVAGTLP</sequence>
<evidence type="ECO:0008006" key="5">
    <source>
        <dbReference type="Google" id="ProtNLM"/>
    </source>
</evidence>
<evidence type="ECO:0000256" key="2">
    <source>
        <dbReference type="SAM" id="Phobius"/>
    </source>
</evidence>
<feature type="transmembrane region" description="Helical" evidence="2">
    <location>
        <begin position="209"/>
        <end position="229"/>
    </location>
</feature>
<dbReference type="Proteomes" id="UP000256345">
    <property type="component" value="Unassembled WGS sequence"/>
</dbReference>
<protein>
    <recommendedName>
        <fullName evidence="5">DUF4359 domain-containing protein</fullName>
    </recommendedName>
</protein>
<organism evidence="3 4">
    <name type="scientific">Archangium gephyra</name>
    <dbReference type="NCBI Taxonomy" id="48"/>
    <lineage>
        <taxon>Bacteria</taxon>
        <taxon>Pseudomonadati</taxon>
        <taxon>Myxococcota</taxon>
        <taxon>Myxococcia</taxon>
        <taxon>Myxococcales</taxon>
        <taxon>Cystobacterineae</taxon>
        <taxon>Archangiaceae</taxon>
        <taxon>Archangium</taxon>
    </lineage>
</organism>
<keyword evidence="2" id="KW-0472">Membrane</keyword>
<feature type="transmembrane region" description="Helical" evidence="2">
    <location>
        <begin position="261"/>
        <end position="283"/>
    </location>
</feature>
<dbReference type="EMBL" id="QUMU01000004">
    <property type="protein sequence ID" value="REG33234.1"/>
    <property type="molecule type" value="Genomic_DNA"/>
</dbReference>
<reference evidence="3 4" key="1">
    <citation type="submission" date="2018-08" db="EMBL/GenBank/DDBJ databases">
        <title>Genomic Encyclopedia of Archaeal and Bacterial Type Strains, Phase II (KMG-II): from individual species to whole genera.</title>
        <authorList>
            <person name="Goeker M."/>
        </authorList>
    </citation>
    <scope>NUCLEOTIDE SEQUENCE [LARGE SCALE GENOMIC DNA]</scope>
    <source>
        <strain evidence="3 4">DSM 2261</strain>
    </source>
</reference>
<comment type="caution">
    <text evidence="3">The sequence shown here is derived from an EMBL/GenBank/DDBJ whole genome shotgun (WGS) entry which is preliminary data.</text>
</comment>
<accession>A0ABX9K4Y1</accession>
<name>A0ABX9K4Y1_9BACT</name>
<proteinExistence type="predicted"/>
<feature type="region of interest" description="Disordered" evidence="1">
    <location>
        <begin position="175"/>
        <end position="199"/>
    </location>
</feature>